<dbReference type="PANTHER" id="PTHR45947">
    <property type="entry name" value="SULFOQUINOVOSYL TRANSFERASE SQD2"/>
    <property type="match status" value="1"/>
</dbReference>
<evidence type="ECO:0000313" key="2">
    <source>
        <dbReference type="EMBL" id="GAG39809.1"/>
    </source>
</evidence>
<organism evidence="2">
    <name type="scientific">marine sediment metagenome</name>
    <dbReference type="NCBI Taxonomy" id="412755"/>
    <lineage>
        <taxon>unclassified sequences</taxon>
        <taxon>metagenomes</taxon>
        <taxon>ecological metagenomes</taxon>
    </lineage>
</organism>
<gene>
    <name evidence="2" type="ORF">S01H1_67601</name>
</gene>
<proteinExistence type="predicted"/>
<dbReference type="AlphaFoldDB" id="X0X9C7"/>
<protein>
    <recommendedName>
        <fullName evidence="1">Glycosyl transferase family 1 domain-containing protein</fullName>
    </recommendedName>
</protein>
<dbReference type="GO" id="GO:0016757">
    <property type="term" value="F:glycosyltransferase activity"/>
    <property type="evidence" value="ECO:0007669"/>
    <property type="project" value="InterPro"/>
</dbReference>
<name>X0X9C7_9ZZZZ</name>
<feature type="non-terminal residue" evidence="2">
    <location>
        <position position="1"/>
    </location>
</feature>
<dbReference type="Gene3D" id="3.40.50.2000">
    <property type="entry name" value="Glycogen Phosphorylase B"/>
    <property type="match status" value="2"/>
</dbReference>
<accession>X0X9C7</accession>
<sequence length="248" mass="28985">VEFFYEIVDCIIAHWGITKIVTLSQRTKNEVKALYHREPEICRVGVDFSFFAKGDGDSIRRQYNLEDTFVFLQTGHFNYEKNHKCSVEAFSFFKKRIRQKTKLLFVGDGPLRKEIETLVNKLDLNREVIFAGRVDEESLRDYYHACDCLLFPAFNQSWGLTPFEIMAAGKISIVSDDCGASEVIGVQRIGFVASPTHKNFAEMMEYIYNHPEECQERTIRGKKHVQEHLSYERYSKKMMGIFEHILQR</sequence>
<feature type="domain" description="Glycosyl transferase family 1" evidence="1">
    <location>
        <begin position="58"/>
        <end position="223"/>
    </location>
</feature>
<dbReference type="InterPro" id="IPR050194">
    <property type="entry name" value="Glycosyltransferase_grp1"/>
</dbReference>
<dbReference type="EMBL" id="BARS01044786">
    <property type="protein sequence ID" value="GAG39809.1"/>
    <property type="molecule type" value="Genomic_DNA"/>
</dbReference>
<comment type="caution">
    <text evidence="2">The sequence shown here is derived from an EMBL/GenBank/DDBJ whole genome shotgun (WGS) entry which is preliminary data.</text>
</comment>
<dbReference type="SUPFAM" id="SSF53756">
    <property type="entry name" value="UDP-Glycosyltransferase/glycogen phosphorylase"/>
    <property type="match status" value="1"/>
</dbReference>
<dbReference type="PANTHER" id="PTHR45947:SF3">
    <property type="entry name" value="SULFOQUINOVOSYL TRANSFERASE SQD2"/>
    <property type="match status" value="1"/>
</dbReference>
<dbReference type="CDD" id="cd03801">
    <property type="entry name" value="GT4_PimA-like"/>
    <property type="match status" value="1"/>
</dbReference>
<dbReference type="Pfam" id="PF00534">
    <property type="entry name" value="Glycos_transf_1"/>
    <property type="match status" value="1"/>
</dbReference>
<feature type="non-terminal residue" evidence="2">
    <location>
        <position position="248"/>
    </location>
</feature>
<dbReference type="InterPro" id="IPR001296">
    <property type="entry name" value="Glyco_trans_1"/>
</dbReference>
<reference evidence="2" key="1">
    <citation type="journal article" date="2014" name="Front. Microbiol.">
        <title>High frequency of phylogenetically diverse reductive dehalogenase-homologous genes in deep subseafloor sedimentary metagenomes.</title>
        <authorList>
            <person name="Kawai M."/>
            <person name="Futagami T."/>
            <person name="Toyoda A."/>
            <person name="Takaki Y."/>
            <person name="Nishi S."/>
            <person name="Hori S."/>
            <person name="Arai W."/>
            <person name="Tsubouchi T."/>
            <person name="Morono Y."/>
            <person name="Uchiyama I."/>
            <person name="Ito T."/>
            <person name="Fujiyama A."/>
            <person name="Inagaki F."/>
            <person name="Takami H."/>
        </authorList>
    </citation>
    <scope>NUCLEOTIDE SEQUENCE</scope>
    <source>
        <strain evidence="2">Expedition CK06-06</strain>
    </source>
</reference>
<evidence type="ECO:0000259" key="1">
    <source>
        <dbReference type="Pfam" id="PF00534"/>
    </source>
</evidence>